<keyword evidence="2" id="KW-1185">Reference proteome</keyword>
<evidence type="ECO:0000313" key="1">
    <source>
        <dbReference type="EMBL" id="MBB3149350.1"/>
    </source>
</evidence>
<dbReference type="Proteomes" id="UP000554520">
    <property type="component" value="Unassembled WGS sequence"/>
</dbReference>
<reference evidence="1 2" key="1">
    <citation type="submission" date="2020-08" db="EMBL/GenBank/DDBJ databases">
        <title>Genomic Encyclopedia of Type Strains, Phase III (KMG-III): the genomes of soil and plant-associated and newly described type strains.</title>
        <authorList>
            <person name="Whitman W."/>
        </authorList>
    </citation>
    <scope>NUCLEOTIDE SEQUENCE [LARGE SCALE GENOMIC DNA]</scope>
    <source>
        <strain evidence="1 2">CECT 7015</strain>
    </source>
</reference>
<dbReference type="RefSeq" id="WP_183665119.1">
    <property type="nucleotide sequence ID" value="NZ_JACHXN010000031.1"/>
</dbReference>
<name>A0A839UKE9_9HYPH</name>
<protein>
    <submittedName>
        <fullName evidence="1">Uncharacterized protein</fullName>
    </submittedName>
</protein>
<organism evidence="1 2">
    <name type="scientific">Phyllobacterium trifolii</name>
    <dbReference type="NCBI Taxonomy" id="300193"/>
    <lineage>
        <taxon>Bacteria</taxon>
        <taxon>Pseudomonadati</taxon>
        <taxon>Pseudomonadota</taxon>
        <taxon>Alphaproteobacteria</taxon>
        <taxon>Hyphomicrobiales</taxon>
        <taxon>Phyllobacteriaceae</taxon>
        <taxon>Phyllobacterium</taxon>
    </lineage>
</organism>
<comment type="caution">
    <text evidence="1">The sequence shown here is derived from an EMBL/GenBank/DDBJ whole genome shotgun (WGS) entry which is preliminary data.</text>
</comment>
<dbReference type="AlphaFoldDB" id="A0A839UKE9"/>
<gene>
    <name evidence="1" type="ORF">FHS21_005803</name>
</gene>
<proteinExistence type="predicted"/>
<sequence>MSRHYRNLIYYSEDWDVMESALLKATRKLHRAQDTDRLARRVMTLFDQGLRDAEIIARAAANQEMLIANIASLRGAARPLHA</sequence>
<evidence type="ECO:0000313" key="2">
    <source>
        <dbReference type="Proteomes" id="UP000554520"/>
    </source>
</evidence>
<dbReference type="EMBL" id="JACHXN010000031">
    <property type="protein sequence ID" value="MBB3149350.1"/>
    <property type="molecule type" value="Genomic_DNA"/>
</dbReference>
<accession>A0A839UKE9</accession>